<evidence type="ECO:0000313" key="3">
    <source>
        <dbReference type="Proteomes" id="UP001596174"/>
    </source>
</evidence>
<evidence type="ECO:0000256" key="1">
    <source>
        <dbReference type="SAM" id="MobiDB-lite"/>
    </source>
</evidence>
<organism evidence="2 3">
    <name type="scientific">Streptacidiphilus monticola</name>
    <dbReference type="NCBI Taxonomy" id="2161674"/>
    <lineage>
        <taxon>Bacteria</taxon>
        <taxon>Bacillati</taxon>
        <taxon>Actinomycetota</taxon>
        <taxon>Actinomycetes</taxon>
        <taxon>Kitasatosporales</taxon>
        <taxon>Streptomycetaceae</taxon>
        <taxon>Streptacidiphilus</taxon>
    </lineage>
</organism>
<dbReference type="EMBL" id="JBHSQJ010000157">
    <property type="protein sequence ID" value="MFC5911347.1"/>
    <property type="molecule type" value="Genomic_DNA"/>
</dbReference>
<proteinExistence type="predicted"/>
<evidence type="ECO:0008006" key="4">
    <source>
        <dbReference type="Google" id="ProtNLM"/>
    </source>
</evidence>
<dbReference type="Proteomes" id="UP001596174">
    <property type="component" value="Unassembled WGS sequence"/>
</dbReference>
<name>A0ABW1GCJ2_9ACTN</name>
<feature type="compositionally biased region" description="Low complexity" evidence="1">
    <location>
        <begin position="12"/>
        <end position="24"/>
    </location>
</feature>
<evidence type="ECO:0000313" key="2">
    <source>
        <dbReference type="EMBL" id="MFC5911347.1"/>
    </source>
</evidence>
<sequence length="174" mass="17644">RPSAGGHRSARPSGSPTGAATTPPGAGPTGGATASASASRADQPAQGFLWSDGSVDPASKDAWAQSDVTLKSRYTVTAVTVTLRISLTPGVANTGAWSSVPAADLDVRVEQQADALVYTWTLKPGVTLAPGSYEFAGQYDHASGGRDAGGDRYEATAVGHGQAVRVSGDFYPHS</sequence>
<feature type="region of interest" description="Disordered" evidence="1">
    <location>
        <begin position="1"/>
        <end position="56"/>
    </location>
</feature>
<gene>
    <name evidence="2" type="ORF">ACFP3V_29610</name>
</gene>
<feature type="non-terminal residue" evidence="2">
    <location>
        <position position="1"/>
    </location>
</feature>
<comment type="caution">
    <text evidence="2">The sequence shown here is derived from an EMBL/GenBank/DDBJ whole genome shotgun (WGS) entry which is preliminary data.</text>
</comment>
<accession>A0ABW1GCJ2</accession>
<reference evidence="3" key="1">
    <citation type="journal article" date="2019" name="Int. J. Syst. Evol. Microbiol.">
        <title>The Global Catalogue of Microorganisms (GCM) 10K type strain sequencing project: providing services to taxonomists for standard genome sequencing and annotation.</title>
        <authorList>
            <consortium name="The Broad Institute Genomics Platform"/>
            <consortium name="The Broad Institute Genome Sequencing Center for Infectious Disease"/>
            <person name="Wu L."/>
            <person name="Ma J."/>
        </authorList>
    </citation>
    <scope>NUCLEOTIDE SEQUENCE [LARGE SCALE GENOMIC DNA]</scope>
    <source>
        <strain evidence="3">JCM 4816</strain>
    </source>
</reference>
<keyword evidence="3" id="KW-1185">Reference proteome</keyword>
<protein>
    <recommendedName>
        <fullName evidence="4">Serine/threonine protein kinase</fullName>
    </recommendedName>
</protein>